<dbReference type="PANTHER" id="PTHR43507:SF20">
    <property type="entry name" value="NADH-UBIQUINONE OXIDOREDUCTASE CHAIN 4"/>
    <property type="match status" value="1"/>
</dbReference>
<dbReference type="PANTHER" id="PTHR43507">
    <property type="entry name" value="NADH-UBIQUINONE OXIDOREDUCTASE CHAIN 4"/>
    <property type="match status" value="1"/>
</dbReference>
<keyword evidence="7 16" id="KW-0812">Transmembrane</keyword>
<accession>A0A140CAI7</accession>
<feature type="transmembrane region" description="Helical" evidence="16">
    <location>
        <begin position="53"/>
        <end position="76"/>
    </location>
</feature>
<proteinExistence type="inferred from homology"/>
<protein>
    <recommendedName>
        <fullName evidence="4 16">NADH-ubiquinone oxidoreductase chain 4</fullName>
        <ecNumber evidence="3 16">7.1.1.2</ecNumber>
    </recommendedName>
</protein>
<reference evidence="19" key="1">
    <citation type="submission" date="2015-02" db="EMBL/GenBank/DDBJ databases">
        <title>Comparison analysis of Sipunculus nudus in different places with an integrated molecular and morphological approach.</title>
        <authorList>
            <person name="Song S."/>
            <person name="Qin Y."/>
            <person name="Ding S."/>
        </authorList>
    </citation>
    <scope>NUCLEOTIDE SEQUENCE</scope>
</reference>
<feature type="transmembrane region" description="Helical" evidence="16">
    <location>
        <begin position="143"/>
        <end position="162"/>
    </location>
</feature>
<keyword evidence="5 16" id="KW-0813">Transport</keyword>
<feature type="transmembrane region" description="Helical" evidence="16">
    <location>
        <begin position="281"/>
        <end position="299"/>
    </location>
</feature>
<evidence type="ECO:0000256" key="4">
    <source>
        <dbReference type="ARBA" id="ARBA00021006"/>
    </source>
</evidence>
<evidence type="ECO:0000256" key="10">
    <source>
        <dbReference type="ARBA" id="ARBA00022989"/>
    </source>
</evidence>
<comment type="catalytic activity">
    <reaction evidence="15 16">
        <text>a ubiquinone + NADH + 5 H(+)(in) = a ubiquinol + NAD(+) + 4 H(+)(out)</text>
        <dbReference type="Rhea" id="RHEA:29091"/>
        <dbReference type="Rhea" id="RHEA-COMP:9565"/>
        <dbReference type="Rhea" id="RHEA-COMP:9566"/>
        <dbReference type="ChEBI" id="CHEBI:15378"/>
        <dbReference type="ChEBI" id="CHEBI:16389"/>
        <dbReference type="ChEBI" id="CHEBI:17976"/>
        <dbReference type="ChEBI" id="CHEBI:57540"/>
        <dbReference type="ChEBI" id="CHEBI:57945"/>
        <dbReference type="EC" id="7.1.1.2"/>
    </reaction>
</comment>
<dbReference type="GO" id="GO:0048039">
    <property type="term" value="F:ubiquinone binding"/>
    <property type="evidence" value="ECO:0007669"/>
    <property type="project" value="TreeGrafter"/>
</dbReference>
<feature type="transmembrane region" description="Helical" evidence="16">
    <location>
        <begin position="189"/>
        <end position="211"/>
    </location>
</feature>
<feature type="transmembrane region" description="Helical" evidence="16">
    <location>
        <begin position="256"/>
        <end position="274"/>
    </location>
</feature>
<evidence type="ECO:0000256" key="16">
    <source>
        <dbReference type="RuleBase" id="RU003297"/>
    </source>
</evidence>
<evidence type="ECO:0000256" key="1">
    <source>
        <dbReference type="ARBA" id="ARBA00004225"/>
    </source>
</evidence>
<evidence type="ECO:0000256" key="9">
    <source>
        <dbReference type="ARBA" id="ARBA00022982"/>
    </source>
</evidence>
<dbReference type="Pfam" id="PF00361">
    <property type="entry name" value="Proton_antipo_M"/>
    <property type="match status" value="1"/>
</dbReference>
<feature type="domain" description="NADH:ubiquinone oxidoreductase chain 4 N-terminal" evidence="18">
    <location>
        <begin position="1"/>
        <end position="104"/>
    </location>
</feature>
<evidence type="ECO:0000256" key="14">
    <source>
        <dbReference type="ARBA" id="ARBA00023136"/>
    </source>
</evidence>
<keyword evidence="14 16" id="KW-0472">Membrane</keyword>
<dbReference type="GO" id="GO:0042773">
    <property type="term" value="P:ATP synthesis coupled electron transport"/>
    <property type="evidence" value="ECO:0007669"/>
    <property type="project" value="InterPro"/>
</dbReference>
<feature type="transmembrane region" description="Helical" evidence="16">
    <location>
        <begin position="21"/>
        <end position="41"/>
    </location>
</feature>
<evidence type="ECO:0000259" key="17">
    <source>
        <dbReference type="Pfam" id="PF00361"/>
    </source>
</evidence>
<organism evidence="19">
    <name type="scientific">Sipunculus nudus</name>
    <name type="common">Sipunculan worm</name>
    <dbReference type="NCBI Taxonomy" id="6446"/>
    <lineage>
        <taxon>Eukaryota</taxon>
        <taxon>Metazoa</taxon>
        <taxon>Spiralia</taxon>
        <taxon>Lophotrochozoa</taxon>
        <taxon>Annelida</taxon>
        <taxon>Sipuncula</taxon>
        <taxon>Sipunculidea</taxon>
        <taxon>Golfingiida</taxon>
        <taxon>Sipunculidae</taxon>
        <taxon>Sipunculus</taxon>
    </lineage>
</organism>
<sequence length="452" mass="49364">MMKLILFSSALLLLPKTPKKWYIISAMALLGAAVGTLFLYSPFYAPQLISKGLLIDGLSAPLIVLTLWISGLMVLASQKVKETSNHPSSLMATIMVLNLALIIAFSSSHFILFYIFFEASLIPTLILILLWGYQPERLQAGTYLMLYTVTASLPLLVNLLIISHNSGHLDLTFHAWLGPQIYSTPLMPVWWASCLAAFLVKLPLFTTHLWLPKAHVEAPVAGSMILAGLLLKLGSYGLLRLSEKFPPILTASTSSFLLPLTIWGAICTSLICLRQPDLKSLIAYSSVGHMGLLLAGFMSNTTWGWQGSLGMSIAHGLCSSGLFALANMTYESTHTRSLFLTKGLQALFPTMTMWWFIFAASNMAAPPTINLLSEILLLTSIVAISYTMILPLMFVSFLAAAYSLTLFTATQHGPVTTASNPHSVTLPSNYLILLAHMMPIGVIILKPEMITL</sequence>
<comment type="subcellular location">
    <subcellularLocation>
        <location evidence="1 16">Mitochondrion membrane</location>
        <topology evidence="1 16">Multi-pass membrane protein</topology>
    </subcellularLocation>
</comment>
<feature type="transmembrane region" description="Helical" evidence="16">
    <location>
        <begin position="305"/>
        <end position="326"/>
    </location>
</feature>
<dbReference type="InterPro" id="IPR000260">
    <property type="entry name" value="NADH4_N"/>
</dbReference>
<evidence type="ECO:0000256" key="5">
    <source>
        <dbReference type="ARBA" id="ARBA00022448"/>
    </source>
</evidence>
<keyword evidence="13 16" id="KW-0496">Mitochondrion</keyword>
<dbReference type="Pfam" id="PF01059">
    <property type="entry name" value="Oxidored_q5_N"/>
    <property type="match status" value="1"/>
</dbReference>
<dbReference type="GO" id="GO:0015990">
    <property type="term" value="P:electron transport coupled proton transport"/>
    <property type="evidence" value="ECO:0007669"/>
    <property type="project" value="TreeGrafter"/>
</dbReference>
<dbReference type="EC" id="7.1.1.2" evidence="3 16"/>
<keyword evidence="11 16" id="KW-0520">NAD</keyword>
<keyword evidence="8" id="KW-1278">Translocase</keyword>
<dbReference type="PRINTS" id="PR01437">
    <property type="entry name" value="NUOXDRDTASE4"/>
</dbReference>
<keyword evidence="9 16" id="KW-0249">Electron transport</keyword>
<evidence type="ECO:0000256" key="15">
    <source>
        <dbReference type="ARBA" id="ARBA00049551"/>
    </source>
</evidence>
<evidence type="ECO:0000259" key="18">
    <source>
        <dbReference type="Pfam" id="PF01059"/>
    </source>
</evidence>
<keyword evidence="6 16" id="KW-0679">Respiratory chain</keyword>
<evidence type="ECO:0000256" key="6">
    <source>
        <dbReference type="ARBA" id="ARBA00022660"/>
    </source>
</evidence>
<name>A0A140CAI7_SIPNU</name>
<keyword evidence="10 16" id="KW-1133">Transmembrane helix</keyword>
<feature type="domain" description="NADH:quinone oxidoreductase/Mrp antiporter transmembrane" evidence="17">
    <location>
        <begin position="107"/>
        <end position="396"/>
    </location>
</feature>
<dbReference type="GO" id="GO:0003954">
    <property type="term" value="F:NADH dehydrogenase activity"/>
    <property type="evidence" value="ECO:0007669"/>
    <property type="project" value="TreeGrafter"/>
</dbReference>
<dbReference type="GO" id="GO:0031966">
    <property type="term" value="C:mitochondrial membrane"/>
    <property type="evidence" value="ECO:0007669"/>
    <property type="project" value="UniProtKB-SubCell"/>
</dbReference>
<feature type="transmembrane region" description="Helical" evidence="16">
    <location>
        <begin position="88"/>
        <end position="105"/>
    </location>
</feature>
<dbReference type="AlphaFoldDB" id="A0A140CAI7"/>
<dbReference type="GO" id="GO:0008137">
    <property type="term" value="F:NADH dehydrogenase (ubiquinone) activity"/>
    <property type="evidence" value="ECO:0007669"/>
    <property type="project" value="UniProtKB-UniRule"/>
</dbReference>
<feature type="transmembrane region" description="Helical" evidence="16">
    <location>
        <begin position="338"/>
        <end position="358"/>
    </location>
</feature>
<evidence type="ECO:0000256" key="11">
    <source>
        <dbReference type="ARBA" id="ARBA00023027"/>
    </source>
</evidence>
<geneLocation type="mitochondrion" evidence="19"/>
<evidence type="ECO:0000256" key="12">
    <source>
        <dbReference type="ARBA" id="ARBA00023075"/>
    </source>
</evidence>
<comment type="similarity">
    <text evidence="2 16">Belongs to the complex I subunit 4 family.</text>
</comment>
<evidence type="ECO:0000256" key="8">
    <source>
        <dbReference type="ARBA" id="ARBA00022967"/>
    </source>
</evidence>
<evidence type="ECO:0000256" key="3">
    <source>
        <dbReference type="ARBA" id="ARBA00012944"/>
    </source>
</evidence>
<dbReference type="InterPro" id="IPR003918">
    <property type="entry name" value="NADH_UbQ_OxRdtase"/>
</dbReference>
<dbReference type="EMBL" id="KP751904">
    <property type="protein sequence ID" value="AMA06959.1"/>
    <property type="molecule type" value="Genomic_DNA"/>
</dbReference>
<dbReference type="InterPro" id="IPR001750">
    <property type="entry name" value="ND/Mrp_TM"/>
</dbReference>
<evidence type="ECO:0000256" key="13">
    <source>
        <dbReference type="ARBA" id="ARBA00023128"/>
    </source>
</evidence>
<keyword evidence="12 16" id="KW-0830">Ubiquinone</keyword>
<feature type="transmembrane region" description="Helical" evidence="16">
    <location>
        <begin position="218"/>
        <end position="236"/>
    </location>
</feature>
<evidence type="ECO:0000256" key="7">
    <source>
        <dbReference type="ARBA" id="ARBA00022692"/>
    </source>
</evidence>
<comment type="function">
    <text evidence="16">Core subunit of the mitochondrial membrane respiratory chain NADH dehydrogenase (Complex I) which catalyzes electron transfer from NADH through the respiratory chain, using ubiquinone as an electron acceptor. Essential for the catalytic activity and assembly of complex I.</text>
</comment>
<evidence type="ECO:0000256" key="2">
    <source>
        <dbReference type="ARBA" id="ARBA00009025"/>
    </source>
</evidence>
<evidence type="ECO:0000313" key="19">
    <source>
        <dbReference type="EMBL" id="AMA06959.1"/>
    </source>
</evidence>
<gene>
    <name evidence="19" type="primary">ND4</name>
</gene>
<feature type="transmembrane region" description="Helical" evidence="16">
    <location>
        <begin position="111"/>
        <end position="131"/>
    </location>
</feature>